<gene>
    <name evidence="2" type="ORF">J2S41_002740</name>
</gene>
<evidence type="ECO:0000256" key="1">
    <source>
        <dbReference type="ARBA" id="ARBA00008645"/>
    </source>
</evidence>
<dbReference type="InterPro" id="IPR029058">
    <property type="entry name" value="AB_hydrolase_fold"/>
</dbReference>
<keyword evidence="3" id="KW-1185">Reference proteome</keyword>
<sequence length="307" mass="34003">MTDTDIAQFLDQLAVGFGTALRSPVYHSPAEEGLEFESVTFPSRDGVPLEGWFIPAPGASAVIVVSHPNWFSRSGLPSHLEPWRSMWASSGNDTEVNFIPDFRILHDAGYHVLAFDFRNFGYSGAANGGILGAGEFESRDVLGALDYVRGRADLAGAAVGLFSRCLGANASMAAMRRDPAAFEGVRCMVAPQPLSVRVTLERTLAMAGVPLGRMDELEERIRVRNGFRLDEMSPVAWAPSVTVPTLLYQVRDDVLTRPEDVRAVFDGIPDGVDKDLFWIEGTTRRWDGYRYFAEHPERILAWFARYL</sequence>
<dbReference type="Proteomes" id="UP001183643">
    <property type="component" value="Unassembled WGS sequence"/>
</dbReference>
<dbReference type="RefSeq" id="WP_310367602.1">
    <property type="nucleotide sequence ID" value="NZ_JAVDYB010000001.1"/>
</dbReference>
<dbReference type="AlphaFoldDB" id="A0AAE3YMT2"/>
<dbReference type="EMBL" id="JAVDYB010000001">
    <property type="protein sequence ID" value="MDR7275962.1"/>
    <property type="molecule type" value="Genomic_DNA"/>
</dbReference>
<comment type="similarity">
    <text evidence="1">Belongs to the AB hydrolase superfamily.</text>
</comment>
<comment type="caution">
    <text evidence="2">The sequence shown here is derived from an EMBL/GenBank/DDBJ whole genome shotgun (WGS) entry which is preliminary data.</text>
</comment>
<evidence type="ECO:0000313" key="3">
    <source>
        <dbReference type="Proteomes" id="UP001183643"/>
    </source>
</evidence>
<protein>
    <submittedName>
        <fullName evidence="2">Pimeloyl-ACP methyl ester carboxylesterase</fullName>
    </submittedName>
</protein>
<name>A0AAE3YMT2_9ACTN</name>
<evidence type="ECO:0000313" key="2">
    <source>
        <dbReference type="EMBL" id="MDR7275962.1"/>
    </source>
</evidence>
<accession>A0AAE3YMT2</accession>
<dbReference type="InterPro" id="IPR050261">
    <property type="entry name" value="FrsA_esterase"/>
</dbReference>
<organism evidence="2 3">
    <name type="scientific">Catenuloplanes atrovinosus</name>
    <dbReference type="NCBI Taxonomy" id="137266"/>
    <lineage>
        <taxon>Bacteria</taxon>
        <taxon>Bacillati</taxon>
        <taxon>Actinomycetota</taxon>
        <taxon>Actinomycetes</taxon>
        <taxon>Micromonosporales</taxon>
        <taxon>Micromonosporaceae</taxon>
        <taxon>Catenuloplanes</taxon>
    </lineage>
</organism>
<reference evidence="2" key="1">
    <citation type="submission" date="2023-07" db="EMBL/GenBank/DDBJ databases">
        <title>Sequencing the genomes of 1000 actinobacteria strains.</title>
        <authorList>
            <person name="Klenk H.-P."/>
        </authorList>
    </citation>
    <scope>NUCLEOTIDE SEQUENCE</scope>
    <source>
        <strain evidence="2">DSM 44707</strain>
    </source>
</reference>
<dbReference type="SUPFAM" id="SSF53474">
    <property type="entry name" value="alpha/beta-Hydrolases"/>
    <property type="match status" value="1"/>
</dbReference>
<proteinExistence type="inferred from homology"/>
<dbReference type="Gene3D" id="3.40.50.1820">
    <property type="entry name" value="alpha/beta hydrolase"/>
    <property type="match status" value="1"/>
</dbReference>
<dbReference type="PANTHER" id="PTHR22946">
    <property type="entry name" value="DIENELACTONE HYDROLASE DOMAIN-CONTAINING PROTEIN-RELATED"/>
    <property type="match status" value="1"/>
</dbReference>